<dbReference type="AlphaFoldDB" id="A0A2P8HG26"/>
<dbReference type="EMBL" id="PYAV01000007">
    <property type="protein sequence ID" value="PSL45156.1"/>
    <property type="molecule type" value="Genomic_DNA"/>
</dbReference>
<sequence>MDVRSTSLGAAVGLFASTLITLLTTKRAGSEWREKIEESVKSDENTVPPAKDDWKSVTEEGKEAVRHFQKELSTTIHRFREDVEPTWKEIGLEANDLQQKVRENQDTFKSQS</sequence>
<dbReference type="RefSeq" id="WP_106588802.1">
    <property type="nucleotide sequence ID" value="NZ_PYAV01000007.1"/>
</dbReference>
<dbReference type="Proteomes" id="UP000242310">
    <property type="component" value="Unassembled WGS sequence"/>
</dbReference>
<reference evidence="1 2" key="1">
    <citation type="submission" date="2018-03" db="EMBL/GenBank/DDBJ databases">
        <title>Genomic Encyclopedia of Type Strains, Phase III (KMG-III): the genomes of soil and plant-associated and newly described type strains.</title>
        <authorList>
            <person name="Whitman W."/>
        </authorList>
    </citation>
    <scope>NUCLEOTIDE SEQUENCE [LARGE SCALE GENOMIC DNA]</scope>
    <source>
        <strain evidence="1 2">CGMCC 1.07653</strain>
    </source>
</reference>
<accession>A0A2P8HG26</accession>
<proteinExistence type="predicted"/>
<name>A0A2P8HG26_9BACI</name>
<comment type="caution">
    <text evidence="1">The sequence shown here is derived from an EMBL/GenBank/DDBJ whole genome shotgun (WGS) entry which is preliminary data.</text>
</comment>
<keyword evidence="2" id="KW-1185">Reference proteome</keyword>
<protein>
    <submittedName>
        <fullName evidence="1">Gas vesicle protein</fullName>
    </submittedName>
</protein>
<organism evidence="1 2">
    <name type="scientific">Salsuginibacillus halophilus</name>
    <dbReference type="NCBI Taxonomy" id="517424"/>
    <lineage>
        <taxon>Bacteria</taxon>
        <taxon>Bacillati</taxon>
        <taxon>Bacillota</taxon>
        <taxon>Bacilli</taxon>
        <taxon>Bacillales</taxon>
        <taxon>Bacillaceae</taxon>
        <taxon>Salsuginibacillus</taxon>
    </lineage>
</organism>
<evidence type="ECO:0000313" key="2">
    <source>
        <dbReference type="Proteomes" id="UP000242310"/>
    </source>
</evidence>
<evidence type="ECO:0000313" key="1">
    <source>
        <dbReference type="EMBL" id="PSL45156.1"/>
    </source>
</evidence>
<gene>
    <name evidence="1" type="ORF">B0H94_107161</name>
</gene>